<dbReference type="FunFam" id="2.60.34.10:FF:000012">
    <property type="entry name" value="Heat shock 70 kDa protein"/>
    <property type="match status" value="1"/>
</dbReference>
<dbReference type="SUPFAM" id="SSF100920">
    <property type="entry name" value="Heat shock protein 70kD (HSP70), peptide-binding domain"/>
    <property type="match status" value="1"/>
</dbReference>
<dbReference type="InterPro" id="IPR018181">
    <property type="entry name" value="Heat_shock_70_CS"/>
</dbReference>
<dbReference type="Proteomes" id="UP001324115">
    <property type="component" value="Unassembled WGS sequence"/>
</dbReference>
<comment type="caution">
    <text evidence="4">The sequence shown here is derived from an EMBL/GenBank/DDBJ whole genome shotgun (WGS) entry which is preliminary data.</text>
</comment>
<dbReference type="GO" id="GO:0140662">
    <property type="term" value="F:ATP-dependent protein folding chaperone"/>
    <property type="evidence" value="ECO:0007669"/>
    <property type="project" value="InterPro"/>
</dbReference>
<keyword evidence="5" id="KW-1185">Reference proteome</keyword>
<dbReference type="Pfam" id="PF00012">
    <property type="entry name" value="HSP70"/>
    <property type="match status" value="2"/>
</dbReference>
<dbReference type="SUPFAM" id="SSF53067">
    <property type="entry name" value="Actin-like ATPase domain"/>
    <property type="match status" value="2"/>
</dbReference>
<name>A0AAN7EDB0_QUERU</name>
<dbReference type="PANTHER" id="PTHR19375">
    <property type="entry name" value="HEAT SHOCK PROTEIN 70KDA"/>
    <property type="match status" value="1"/>
</dbReference>
<evidence type="ECO:0000313" key="4">
    <source>
        <dbReference type="EMBL" id="KAK4568409.1"/>
    </source>
</evidence>
<dbReference type="AlphaFoldDB" id="A0AAN7EDB0"/>
<accession>A0AAN7EDB0</accession>
<dbReference type="PRINTS" id="PR00301">
    <property type="entry name" value="HEATSHOCK70"/>
</dbReference>
<dbReference type="Gene3D" id="1.20.1270.10">
    <property type="match status" value="1"/>
</dbReference>
<dbReference type="InterPro" id="IPR013126">
    <property type="entry name" value="Hsp_70_fam"/>
</dbReference>
<keyword evidence="2" id="KW-0547">Nucleotide-binding</keyword>
<dbReference type="InterPro" id="IPR043129">
    <property type="entry name" value="ATPase_NBD"/>
</dbReference>
<dbReference type="Gene3D" id="3.90.640.10">
    <property type="entry name" value="Actin, Chain A, domain 4"/>
    <property type="match status" value="2"/>
</dbReference>
<protein>
    <recommendedName>
        <fullName evidence="6">Heat shock protein 70</fullName>
    </recommendedName>
</protein>
<evidence type="ECO:0000256" key="3">
    <source>
        <dbReference type="ARBA" id="ARBA00022840"/>
    </source>
</evidence>
<gene>
    <name evidence="4" type="ORF">RGQ29_003985</name>
</gene>
<evidence type="ECO:0000256" key="2">
    <source>
        <dbReference type="ARBA" id="ARBA00022741"/>
    </source>
</evidence>
<organism evidence="4 5">
    <name type="scientific">Quercus rubra</name>
    <name type="common">Northern red oak</name>
    <name type="synonym">Quercus borealis</name>
    <dbReference type="NCBI Taxonomy" id="3512"/>
    <lineage>
        <taxon>Eukaryota</taxon>
        <taxon>Viridiplantae</taxon>
        <taxon>Streptophyta</taxon>
        <taxon>Embryophyta</taxon>
        <taxon>Tracheophyta</taxon>
        <taxon>Spermatophyta</taxon>
        <taxon>Magnoliopsida</taxon>
        <taxon>eudicotyledons</taxon>
        <taxon>Gunneridae</taxon>
        <taxon>Pentapetalae</taxon>
        <taxon>rosids</taxon>
        <taxon>fabids</taxon>
        <taxon>Fagales</taxon>
        <taxon>Fagaceae</taxon>
        <taxon>Quercus</taxon>
    </lineage>
</organism>
<dbReference type="FunFam" id="3.30.420.40:FF:000545">
    <property type="entry name" value="Endoplasmic reticulum chaperone BiP"/>
    <property type="match status" value="1"/>
</dbReference>
<dbReference type="SUPFAM" id="SSF100934">
    <property type="entry name" value="Heat shock protein 70kD (HSP70), C-terminal subdomain"/>
    <property type="match status" value="1"/>
</dbReference>
<dbReference type="FunFam" id="3.90.640.10:FF:000003">
    <property type="entry name" value="Molecular chaperone DnaK"/>
    <property type="match status" value="1"/>
</dbReference>
<dbReference type="Gene3D" id="2.60.34.10">
    <property type="entry name" value="Substrate Binding Domain Of DNAk, Chain A, domain 1"/>
    <property type="match status" value="1"/>
</dbReference>
<sequence length="472" mass="52730">MIVVNYNGKEKCFTFEEIPSMVLRKMLDMAEAYLGTTVKNVVVTVPAYFNDSQCKATIKARGIAGLNVLHIINEPTAAAIAYGLEKSSCIGKKNVLIFDLGGGTIDVSLLTIENGLVFEVKALVGETHLGGEDFDNRIVNHFVEICKRQHKVDISDNSKALRRLRSACEKSKRIVSSAIETDIEELNMDLFKKCIGIVKKCLTYSKMDKSCVHDIVVSGGSSRIPKVRCFLIGKGNEKLQDIVLLEVTPLSLGISAGVTKDMFVLLPRNSAILAKKERTYTTMHDNQTSAKILVYEGERARTKDNKFLGEFMLYGIPPTPKGVAQIKVCFDIDANGILNVFAKEITIGLMNKITITKNKSRLSSEEIKRMVKDAETYKAKDDEHRQKVKAKKALENYVYKIGNTINDKKISAKIDPASKKKIKDAIEQVIQWLGDLQLVGSGQYDKKLKWLQIISIPIRIYGEMIISWRQSL</sequence>
<dbReference type="Gene3D" id="3.30.30.30">
    <property type="match status" value="1"/>
</dbReference>
<evidence type="ECO:0000313" key="5">
    <source>
        <dbReference type="Proteomes" id="UP001324115"/>
    </source>
</evidence>
<proteinExistence type="inferred from homology"/>
<dbReference type="InterPro" id="IPR029048">
    <property type="entry name" value="HSP70_C_sf"/>
</dbReference>
<dbReference type="Gene3D" id="3.30.420.40">
    <property type="match status" value="3"/>
</dbReference>
<reference evidence="4 5" key="1">
    <citation type="journal article" date="2023" name="G3 (Bethesda)">
        <title>A haplotype-resolved chromosome-scale genome for Quercus rubra L. provides insights into the genetics of adaptive traits for red oak species.</title>
        <authorList>
            <person name="Kapoor B."/>
            <person name="Jenkins J."/>
            <person name="Schmutz J."/>
            <person name="Zhebentyayeva T."/>
            <person name="Kuelheim C."/>
            <person name="Coggeshall M."/>
            <person name="Heim C."/>
            <person name="Lasky J.R."/>
            <person name="Leites L."/>
            <person name="Islam-Faridi N."/>
            <person name="Romero-Severson J."/>
            <person name="DeLeo V.L."/>
            <person name="Lucas S.M."/>
            <person name="Lazic D."/>
            <person name="Gailing O."/>
            <person name="Carlson J."/>
            <person name="Staton M."/>
        </authorList>
    </citation>
    <scope>NUCLEOTIDE SEQUENCE [LARGE SCALE GENOMIC DNA]</scope>
    <source>
        <strain evidence="4">Pseudo-F2</strain>
    </source>
</reference>
<comment type="similarity">
    <text evidence="1">Belongs to the heat shock protein 70 family.</text>
</comment>
<dbReference type="EMBL" id="JAXUIC010000010">
    <property type="protein sequence ID" value="KAK4568409.1"/>
    <property type="molecule type" value="Genomic_DNA"/>
</dbReference>
<dbReference type="GO" id="GO:0005524">
    <property type="term" value="F:ATP binding"/>
    <property type="evidence" value="ECO:0007669"/>
    <property type="project" value="UniProtKB-KW"/>
</dbReference>
<evidence type="ECO:0008006" key="6">
    <source>
        <dbReference type="Google" id="ProtNLM"/>
    </source>
</evidence>
<evidence type="ECO:0000256" key="1">
    <source>
        <dbReference type="ARBA" id="ARBA00007381"/>
    </source>
</evidence>
<dbReference type="InterPro" id="IPR029047">
    <property type="entry name" value="HSP70_peptide-bd_sf"/>
</dbReference>
<dbReference type="PROSITE" id="PS00329">
    <property type="entry name" value="HSP70_2"/>
    <property type="match status" value="1"/>
</dbReference>
<keyword evidence="3" id="KW-0067">ATP-binding</keyword>